<evidence type="ECO:0000256" key="2">
    <source>
        <dbReference type="ARBA" id="ARBA00004496"/>
    </source>
</evidence>
<keyword evidence="5" id="KW-0677">Repeat</keyword>
<dbReference type="PANTHER" id="PTHR22838:SF0">
    <property type="entry name" value="WD REPEAT-CONTAINING PROTEIN 26"/>
    <property type="match status" value="1"/>
</dbReference>
<name>A0ABN9LD59_9NEOB</name>
<dbReference type="InterPro" id="IPR054532">
    <property type="entry name" value="TPL_SMU1_LisH-like"/>
</dbReference>
<reference evidence="9" key="1">
    <citation type="submission" date="2023-07" db="EMBL/GenBank/DDBJ databases">
        <authorList>
            <person name="Stuckert A."/>
        </authorList>
    </citation>
    <scope>NUCLEOTIDE SEQUENCE</scope>
</reference>
<dbReference type="InterPro" id="IPR051350">
    <property type="entry name" value="WD_repeat-ST_regulator"/>
</dbReference>
<dbReference type="Proteomes" id="UP001176940">
    <property type="component" value="Unassembled WGS sequence"/>
</dbReference>
<keyword evidence="4" id="KW-0853">WD repeat</keyword>
<evidence type="ECO:0000256" key="6">
    <source>
        <dbReference type="ARBA" id="ARBA00023128"/>
    </source>
</evidence>
<evidence type="ECO:0000256" key="4">
    <source>
        <dbReference type="ARBA" id="ARBA00022574"/>
    </source>
</evidence>
<keyword evidence="10" id="KW-1185">Reference proteome</keyword>
<feature type="compositionally biased region" description="Polar residues" evidence="7">
    <location>
        <begin position="43"/>
        <end position="56"/>
    </location>
</feature>
<feature type="compositionally biased region" description="Gly residues" evidence="7">
    <location>
        <begin position="13"/>
        <end position="23"/>
    </location>
</feature>
<comment type="subcellular location">
    <subcellularLocation>
        <location evidence="2">Cytoplasm</location>
    </subcellularLocation>
    <subcellularLocation>
        <location evidence="1">Mitochondrion</location>
    </subcellularLocation>
</comment>
<feature type="compositionally biased region" description="Acidic residues" evidence="7">
    <location>
        <begin position="185"/>
        <end position="196"/>
    </location>
</feature>
<keyword evidence="3" id="KW-0963">Cytoplasm</keyword>
<proteinExistence type="predicted"/>
<dbReference type="Pfam" id="PF17814">
    <property type="entry name" value="LisH_TPL"/>
    <property type="match status" value="1"/>
</dbReference>
<evidence type="ECO:0000256" key="3">
    <source>
        <dbReference type="ARBA" id="ARBA00022490"/>
    </source>
</evidence>
<dbReference type="InterPro" id="IPR006594">
    <property type="entry name" value="LisH"/>
</dbReference>
<evidence type="ECO:0000313" key="10">
    <source>
        <dbReference type="Proteomes" id="UP001176940"/>
    </source>
</evidence>
<organism evidence="9 10">
    <name type="scientific">Ranitomeya imitator</name>
    <name type="common">mimic poison frog</name>
    <dbReference type="NCBI Taxonomy" id="111125"/>
    <lineage>
        <taxon>Eukaryota</taxon>
        <taxon>Metazoa</taxon>
        <taxon>Chordata</taxon>
        <taxon>Craniata</taxon>
        <taxon>Vertebrata</taxon>
        <taxon>Euteleostomi</taxon>
        <taxon>Amphibia</taxon>
        <taxon>Batrachia</taxon>
        <taxon>Anura</taxon>
        <taxon>Neobatrachia</taxon>
        <taxon>Hyloidea</taxon>
        <taxon>Dendrobatidae</taxon>
        <taxon>Dendrobatinae</taxon>
        <taxon>Ranitomeya</taxon>
    </lineage>
</organism>
<protein>
    <recommendedName>
        <fullName evidence="8">TPL/SMU1 LisH-like dimerisation domain-containing protein</fullName>
    </recommendedName>
</protein>
<sequence length="196" mass="20356">MQANGAAQAAAAGAGGSDSGGGAPASPSHNGEASSSGPGGEQAHSNGLLSTSNGAASCSAAAEQPGLKKKKRLSQADEDVIRLIGQHLHGLGLNQTVDLLMQESGCRLEHSSATKFRNHVMEGEWDKAENDLNELKSLVHSPHAVLGFSGIVYWCNRSSQSPVRVANPMTPSNVSDDKLWSHGDPDEDDNHADEPT</sequence>
<dbReference type="PROSITE" id="PS50896">
    <property type="entry name" value="LISH"/>
    <property type="match status" value="1"/>
</dbReference>
<feature type="compositionally biased region" description="Low complexity" evidence="7">
    <location>
        <begin position="1"/>
        <end position="12"/>
    </location>
</feature>
<keyword evidence="6" id="KW-0496">Mitochondrion</keyword>
<feature type="domain" description="TPL/SMU1 LisH-like dimerisation" evidence="8">
    <location>
        <begin position="79"/>
        <end position="106"/>
    </location>
</feature>
<feature type="compositionally biased region" description="Basic and acidic residues" evidence="7">
    <location>
        <begin position="175"/>
        <end position="184"/>
    </location>
</feature>
<evidence type="ECO:0000313" key="9">
    <source>
        <dbReference type="EMBL" id="CAJ0936902.1"/>
    </source>
</evidence>
<evidence type="ECO:0000256" key="1">
    <source>
        <dbReference type="ARBA" id="ARBA00004173"/>
    </source>
</evidence>
<evidence type="ECO:0000256" key="5">
    <source>
        <dbReference type="ARBA" id="ARBA00022737"/>
    </source>
</evidence>
<comment type="caution">
    <text evidence="9">The sequence shown here is derived from an EMBL/GenBank/DDBJ whole genome shotgun (WGS) entry which is preliminary data.</text>
</comment>
<feature type="region of interest" description="Disordered" evidence="7">
    <location>
        <begin position="1"/>
        <end position="73"/>
    </location>
</feature>
<feature type="region of interest" description="Disordered" evidence="7">
    <location>
        <begin position="162"/>
        <end position="196"/>
    </location>
</feature>
<dbReference type="PANTHER" id="PTHR22838">
    <property type="entry name" value="WD REPEAT PROTEIN 26-RELATED"/>
    <property type="match status" value="1"/>
</dbReference>
<dbReference type="EMBL" id="CAUEEQ010013023">
    <property type="protein sequence ID" value="CAJ0936902.1"/>
    <property type="molecule type" value="Genomic_DNA"/>
</dbReference>
<gene>
    <name evidence="9" type="ORF">RIMI_LOCUS7017743</name>
</gene>
<evidence type="ECO:0000259" key="8">
    <source>
        <dbReference type="Pfam" id="PF17814"/>
    </source>
</evidence>
<evidence type="ECO:0000256" key="7">
    <source>
        <dbReference type="SAM" id="MobiDB-lite"/>
    </source>
</evidence>
<accession>A0ABN9LD59</accession>